<sequence length="182" mass="20652">MNEEIGSLIKSLRKERKMTLKEVSEKTNLSISFLSQVERSLCSITLLSFKKISEALEVSPSYFFPDNIQVDEGMIRRASDEQTIQKQSFTYSDLSGNVSNPLFVPVLVTLLPGDKRGIPFSHEGQEFIYVIDGTLTIILDENEYDLYSGDSIHLDSSKPHNWFNKTENPIKFLFVSTTNSSE</sequence>
<dbReference type="SUPFAM" id="SSF51182">
    <property type="entry name" value="RmlC-like cupins"/>
    <property type="match status" value="1"/>
</dbReference>
<proteinExistence type="predicted"/>
<dbReference type="Gene3D" id="1.10.260.40">
    <property type="entry name" value="lambda repressor-like DNA-binding domains"/>
    <property type="match status" value="1"/>
</dbReference>
<dbReference type="SUPFAM" id="SSF47413">
    <property type="entry name" value="lambda repressor-like DNA-binding domains"/>
    <property type="match status" value="1"/>
</dbReference>
<dbReference type="CDD" id="cd02209">
    <property type="entry name" value="cupin_XRE_C"/>
    <property type="match status" value="1"/>
</dbReference>
<dbReference type="PROSITE" id="PS50943">
    <property type="entry name" value="HTH_CROC1"/>
    <property type="match status" value="1"/>
</dbReference>
<dbReference type="InterPro" id="IPR013096">
    <property type="entry name" value="Cupin_2"/>
</dbReference>
<dbReference type="SMART" id="SM00530">
    <property type="entry name" value="HTH_XRE"/>
    <property type="match status" value="1"/>
</dbReference>
<dbReference type="InterPro" id="IPR014710">
    <property type="entry name" value="RmlC-like_jellyroll"/>
</dbReference>
<dbReference type="InterPro" id="IPR050807">
    <property type="entry name" value="TransReg_Diox_bact_type"/>
</dbReference>
<dbReference type="Gene3D" id="2.60.120.10">
    <property type="entry name" value="Jelly Rolls"/>
    <property type="match status" value="1"/>
</dbReference>
<dbReference type="CDD" id="cd00093">
    <property type="entry name" value="HTH_XRE"/>
    <property type="match status" value="1"/>
</dbReference>
<evidence type="ECO:0000313" key="3">
    <source>
        <dbReference type="EMBL" id="MFC2948111.1"/>
    </source>
</evidence>
<evidence type="ECO:0000259" key="2">
    <source>
        <dbReference type="PROSITE" id="PS50943"/>
    </source>
</evidence>
<dbReference type="RefSeq" id="WP_390304717.1">
    <property type="nucleotide sequence ID" value="NZ_JBHRRZ010000013.1"/>
</dbReference>
<dbReference type="Pfam" id="PF01381">
    <property type="entry name" value="HTH_3"/>
    <property type="match status" value="1"/>
</dbReference>
<keyword evidence="4" id="KW-1185">Reference proteome</keyword>
<organism evidence="3 4">
    <name type="scientific">Virgibacillus sediminis</name>
    <dbReference type="NCBI Taxonomy" id="202260"/>
    <lineage>
        <taxon>Bacteria</taxon>
        <taxon>Bacillati</taxon>
        <taxon>Bacillota</taxon>
        <taxon>Bacilli</taxon>
        <taxon>Bacillales</taxon>
        <taxon>Bacillaceae</taxon>
        <taxon>Virgibacillus</taxon>
    </lineage>
</organism>
<evidence type="ECO:0000313" key="4">
    <source>
        <dbReference type="Proteomes" id="UP001595387"/>
    </source>
</evidence>
<evidence type="ECO:0000256" key="1">
    <source>
        <dbReference type="ARBA" id="ARBA00023125"/>
    </source>
</evidence>
<name>A0ABV7A524_9BACI</name>
<keyword evidence="1" id="KW-0238">DNA-binding</keyword>
<reference evidence="4" key="1">
    <citation type="journal article" date="2019" name="Int. J. Syst. Evol. Microbiol.">
        <title>The Global Catalogue of Microorganisms (GCM) 10K type strain sequencing project: providing services to taxonomists for standard genome sequencing and annotation.</title>
        <authorList>
            <consortium name="The Broad Institute Genomics Platform"/>
            <consortium name="The Broad Institute Genome Sequencing Center for Infectious Disease"/>
            <person name="Wu L."/>
            <person name="Ma J."/>
        </authorList>
    </citation>
    <scope>NUCLEOTIDE SEQUENCE [LARGE SCALE GENOMIC DNA]</scope>
    <source>
        <strain evidence="4">KCTC 13193</strain>
    </source>
</reference>
<dbReference type="InterPro" id="IPR011051">
    <property type="entry name" value="RmlC_Cupin_sf"/>
</dbReference>
<comment type="caution">
    <text evidence="3">The sequence shown here is derived from an EMBL/GenBank/DDBJ whole genome shotgun (WGS) entry which is preliminary data.</text>
</comment>
<dbReference type="Proteomes" id="UP001595387">
    <property type="component" value="Unassembled WGS sequence"/>
</dbReference>
<dbReference type="InterPro" id="IPR001387">
    <property type="entry name" value="Cro/C1-type_HTH"/>
</dbReference>
<dbReference type="PANTHER" id="PTHR46797:SF25">
    <property type="entry name" value="TRANSCRIPTIONAL REGULATOR"/>
    <property type="match status" value="1"/>
</dbReference>
<dbReference type="PANTHER" id="PTHR46797">
    <property type="entry name" value="HTH-TYPE TRANSCRIPTIONAL REGULATOR"/>
    <property type="match status" value="1"/>
</dbReference>
<dbReference type="Pfam" id="PF07883">
    <property type="entry name" value="Cupin_2"/>
    <property type="match status" value="1"/>
</dbReference>
<dbReference type="EMBL" id="JBHRRZ010000013">
    <property type="protein sequence ID" value="MFC2948111.1"/>
    <property type="molecule type" value="Genomic_DNA"/>
</dbReference>
<dbReference type="InterPro" id="IPR010982">
    <property type="entry name" value="Lambda_DNA-bd_dom_sf"/>
</dbReference>
<feature type="domain" description="HTH cro/C1-type" evidence="2">
    <location>
        <begin position="9"/>
        <end position="63"/>
    </location>
</feature>
<accession>A0ABV7A524</accession>
<protein>
    <submittedName>
        <fullName evidence="3">Helix-turn-helix domain-containing protein</fullName>
    </submittedName>
</protein>
<gene>
    <name evidence="3" type="ORF">ACFODW_07120</name>
</gene>